<evidence type="ECO:0000313" key="2">
    <source>
        <dbReference type="Proteomes" id="UP000251314"/>
    </source>
</evidence>
<evidence type="ECO:0000313" key="1">
    <source>
        <dbReference type="EMBL" id="RAW31514.1"/>
    </source>
</evidence>
<keyword evidence="2" id="KW-1185">Reference proteome</keyword>
<protein>
    <submittedName>
        <fullName evidence="1">Uncharacterized protein</fullName>
    </submittedName>
</protein>
<proteinExistence type="predicted"/>
<accession>A0A329S3I8</accession>
<name>A0A329S3I8_9STRA</name>
<gene>
    <name evidence="1" type="ORF">PC110_g12145</name>
</gene>
<dbReference type="EMBL" id="MJFZ01000319">
    <property type="protein sequence ID" value="RAW31514.1"/>
    <property type="molecule type" value="Genomic_DNA"/>
</dbReference>
<comment type="caution">
    <text evidence="1">The sequence shown here is derived from an EMBL/GenBank/DDBJ whole genome shotgun (WGS) entry which is preliminary data.</text>
</comment>
<dbReference type="OrthoDB" id="90584at2759"/>
<organism evidence="1 2">
    <name type="scientific">Phytophthora cactorum</name>
    <dbReference type="NCBI Taxonomy" id="29920"/>
    <lineage>
        <taxon>Eukaryota</taxon>
        <taxon>Sar</taxon>
        <taxon>Stramenopiles</taxon>
        <taxon>Oomycota</taxon>
        <taxon>Peronosporomycetes</taxon>
        <taxon>Peronosporales</taxon>
        <taxon>Peronosporaceae</taxon>
        <taxon>Phytophthora</taxon>
    </lineage>
</organism>
<reference evidence="1 2" key="1">
    <citation type="submission" date="2018-01" db="EMBL/GenBank/DDBJ databases">
        <title>Draft genome of the strawberry crown rot pathogen Phytophthora cactorum.</title>
        <authorList>
            <person name="Armitage A.D."/>
            <person name="Lysoe E."/>
            <person name="Nellist C.F."/>
            <person name="Harrison R.J."/>
            <person name="Brurberg M.B."/>
        </authorList>
    </citation>
    <scope>NUCLEOTIDE SEQUENCE [LARGE SCALE GENOMIC DNA]</scope>
    <source>
        <strain evidence="1 2">10300</strain>
    </source>
</reference>
<dbReference type="Proteomes" id="UP000251314">
    <property type="component" value="Unassembled WGS sequence"/>
</dbReference>
<sequence>MMENGEMNRGFYCGEDGVAYRDRNYATVGVCGAPFAMSWNAVEDDLDACLRLKLIALDEILE</sequence>
<dbReference type="AlphaFoldDB" id="A0A329S3I8"/>
<dbReference type="VEuPathDB" id="FungiDB:PC110_g12145"/>